<accession>A0A0G0T921</accession>
<feature type="domain" description="GIY-YIG" evidence="2">
    <location>
        <begin position="10"/>
        <end position="91"/>
    </location>
</feature>
<evidence type="ECO:0000313" key="3">
    <source>
        <dbReference type="EMBL" id="KKR34362.1"/>
    </source>
</evidence>
<dbReference type="InterPro" id="IPR035901">
    <property type="entry name" value="GIY-YIG_endonuc_sf"/>
</dbReference>
<evidence type="ECO:0000259" key="2">
    <source>
        <dbReference type="PROSITE" id="PS50164"/>
    </source>
</evidence>
<proteinExistence type="inferred from homology"/>
<dbReference type="PANTHER" id="PTHR34477:SF5">
    <property type="entry name" value="BSL5627 PROTEIN"/>
    <property type="match status" value="1"/>
</dbReference>
<evidence type="ECO:0000313" key="4">
    <source>
        <dbReference type="Proteomes" id="UP000034539"/>
    </source>
</evidence>
<name>A0A0G0T921_9BACT</name>
<reference evidence="3 4" key="1">
    <citation type="journal article" date="2015" name="Nature">
        <title>rRNA introns, odd ribosomes, and small enigmatic genomes across a large radiation of phyla.</title>
        <authorList>
            <person name="Brown C.T."/>
            <person name="Hug L.A."/>
            <person name="Thomas B.C."/>
            <person name="Sharon I."/>
            <person name="Castelle C.J."/>
            <person name="Singh A."/>
            <person name="Wilkins M.J."/>
            <person name="Williams K.H."/>
            <person name="Banfield J.F."/>
        </authorList>
    </citation>
    <scope>NUCLEOTIDE SEQUENCE [LARGE SCALE GENOMIC DNA]</scope>
</reference>
<dbReference type="InterPro" id="IPR000305">
    <property type="entry name" value="GIY-YIG_endonuc"/>
</dbReference>
<dbReference type="AlphaFoldDB" id="A0A0G0T921"/>
<gene>
    <name evidence="3" type="ORF">UT63_C0002G0007</name>
</gene>
<evidence type="ECO:0000256" key="1">
    <source>
        <dbReference type="ARBA" id="ARBA00007435"/>
    </source>
</evidence>
<dbReference type="Proteomes" id="UP000034539">
    <property type="component" value="Unassembled WGS sequence"/>
</dbReference>
<dbReference type="Gene3D" id="3.40.1440.10">
    <property type="entry name" value="GIY-YIG endonuclease"/>
    <property type="match status" value="1"/>
</dbReference>
<organism evidence="3 4">
    <name type="scientific">Candidatus Gottesmanbacteria bacterium GW2011_GWC2_39_8</name>
    <dbReference type="NCBI Taxonomy" id="1618450"/>
    <lineage>
        <taxon>Bacteria</taxon>
        <taxon>Candidatus Gottesmaniibacteriota</taxon>
    </lineage>
</organism>
<comment type="caution">
    <text evidence="3">The sequence shown here is derived from an EMBL/GenBank/DDBJ whole genome shotgun (WGS) entry which is preliminary data.</text>
</comment>
<dbReference type="Pfam" id="PF01541">
    <property type="entry name" value="GIY-YIG"/>
    <property type="match status" value="1"/>
</dbReference>
<dbReference type="InterPro" id="IPR050190">
    <property type="entry name" value="UPF0213_domain"/>
</dbReference>
<dbReference type="PANTHER" id="PTHR34477">
    <property type="entry name" value="UPF0213 PROTEIN YHBQ"/>
    <property type="match status" value="1"/>
</dbReference>
<comment type="similarity">
    <text evidence="1">Belongs to the UPF0213 family.</text>
</comment>
<sequence>MRSMTSHPLERYFVYVLISLKDERFYVGFTADLVKRFQEHKTGTVSSTKYRRPLKLIHYEYFINKVDAKSREVFLKSGFGRDQLRQSLKRTLKEIEQVIAEASHKNLTQKEFSRSYRK</sequence>
<dbReference type="EMBL" id="LBXN01000002">
    <property type="protein sequence ID" value="KKR34362.1"/>
    <property type="molecule type" value="Genomic_DNA"/>
</dbReference>
<protein>
    <submittedName>
        <fullName evidence="3">GIY-YIG catalytic domain protein</fullName>
    </submittedName>
</protein>
<dbReference type="PROSITE" id="PS50164">
    <property type="entry name" value="GIY_YIG"/>
    <property type="match status" value="1"/>
</dbReference>
<dbReference type="SUPFAM" id="SSF82771">
    <property type="entry name" value="GIY-YIG endonuclease"/>
    <property type="match status" value="1"/>
</dbReference>
<dbReference type="CDD" id="cd10449">
    <property type="entry name" value="GIY-YIG_SLX1_like"/>
    <property type="match status" value="1"/>
</dbReference>